<keyword evidence="2" id="KW-0808">Transferase</keyword>
<dbReference type="RefSeq" id="WP_089801030.1">
    <property type="nucleotide sequence ID" value="NZ_BJYE01000010.1"/>
</dbReference>
<evidence type="ECO:0000313" key="2">
    <source>
        <dbReference type="EMBL" id="GEN56622.1"/>
    </source>
</evidence>
<accession>A0A511X0Z4</accession>
<dbReference type="GO" id="GO:0016747">
    <property type="term" value="F:acyltransferase activity, transferring groups other than amino-acyl groups"/>
    <property type="evidence" value="ECO:0007669"/>
    <property type="project" value="InterPro"/>
</dbReference>
<dbReference type="InterPro" id="IPR016181">
    <property type="entry name" value="Acyl_CoA_acyltransferase"/>
</dbReference>
<feature type="domain" description="N-acetyltransferase" evidence="1">
    <location>
        <begin position="1"/>
        <end position="163"/>
    </location>
</feature>
<name>A0A511X0Z4_9BACI</name>
<dbReference type="SUPFAM" id="SSF55729">
    <property type="entry name" value="Acyl-CoA N-acyltransferases (Nat)"/>
    <property type="match status" value="1"/>
</dbReference>
<dbReference type="OrthoDB" id="9796381at2"/>
<dbReference type="EMBL" id="BJYE01000010">
    <property type="protein sequence ID" value="GEN56622.1"/>
    <property type="molecule type" value="Genomic_DNA"/>
</dbReference>
<keyword evidence="3" id="KW-1185">Reference proteome</keyword>
<sequence>MIRLAKEADVAQIMSIVDEVIMEMHARGSEQWSKDYPTSKDFKRDIAKQELYVYEEDNQVVGMCTLSEKGHEEYRLIPFTTSQALTIKRLAICKCYRHQGVSEQFITFATALAHKKKKEALNGDTFKNNLAAQRFFLRHDFSFIAERPNDCDDVPLYYYERRI</sequence>
<evidence type="ECO:0000259" key="1">
    <source>
        <dbReference type="PROSITE" id="PS51186"/>
    </source>
</evidence>
<dbReference type="AlphaFoldDB" id="A0A511X0Z4"/>
<organism evidence="2 3">
    <name type="scientific">Halolactibacillus alkaliphilus</name>
    <dbReference type="NCBI Taxonomy" id="442899"/>
    <lineage>
        <taxon>Bacteria</taxon>
        <taxon>Bacillati</taxon>
        <taxon>Bacillota</taxon>
        <taxon>Bacilli</taxon>
        <taxon>Bacillales</taxon>
        <taxon>Bacillaceae</taxon>
        <taxon>Halolactibacillus</taxon>
    </lineage>
</organism>
<dbReference type="Gene3D" id="3.40.630.30">
    <property type="match status" value="1"/>
</dbReference>
<dbReference type="STRING" id="442899.SAMN05720591_10934"/>
<gene>
    <name evidence="2" type="ORF">HAL01_10860</name>
</gene>
<dbReference type="InterPro" id="IPR000182">
    <property type="entry name" value="GNAT_dom"/>
</dbReference>
<comment type="caution">
    <text evidence="2">The sequence shown here is derived from an EMBL/GenBank/DDBJ whole genome shotgun (WGS) entry which is preliminary data.</text>
</comment>
<dbReference type="PROSITE" id="PS51186">
    <property type="entry name" value="GNAT"/>
    <property type="match status" value="1"/>
</dbReference>
<reference evidence="2 3" key="1">
    <citation type="submission" date="2019-07" db="EMBL/GenBank/DDBJ databases">
        <title>Whole genome shotgun sequence of Halolactibacillus alkaliphilus NBRC 103919.</title>
        <authorList>
            <person name="Hosoyama A."/>
            <person name="Uohara A."/>
            <person name="Ohji S."/>
            <person name="Ichikawa N."/>
        </authorList>
    </citation>
    <scope>NUCLEOTIDE SEQUENCE [LARGE SCALE GENOMIC DNA]</scope>
    <source>
        <strain evidence="2 3">NBRC 103919</strain>
    </source>
</reference>
<dbReference type="CDD" id="cd04301">
    <property type="entry name" value="NAT_SF"/>
    <property type="match status" value="1"/>
</dbReference>
<dbReference type="Pfam" id="PF13508">
    <property type="entry name" value="Acetyltransf_7"/>
    <property type="match status" value="1"/>
</dbReference>
<dbReference type="Proteomes" id="UP000321400">
    <property type="component" value="Unassembled WGS sequence"/>
</dbReference>
<evidence type="ECO:0000313" key="3">
    <source>
        <dbReference type="Proteomes" id="UP000321400"/>
    </source>
</evidence>
<proteinExistence type="predicted"/>
<protein>
    <submittedName>
        <fullName evidence="2">N-acetyltransferase</fullName>
    </submittedName>
</protein>